<dbReference type="Proteomes" id="UP001209107">
    <property type="component" value="Unassembled WGS sequence"/>
</dbReference>
<dbReference type="InterPro" id="IPR032774">
    <property type="entry name" value="WG_beta_rep"/>
</dbReference>
<proteinExistence type="predicted"/>
<evidence type="ECO:0000313" key="2">
    <source>
        <dbReference type="Proteomes" id="UP001209107"/>
    </source>
</evidence>
<name>A0ABT3JLD8_9FLAO</name>
<dbReference type="Pfam" id="PF14903">
    <property type="entry name" value="WG_beta_rep"/>
    <property type="match status" value="1"/>
</dbReference>
<dbReference type="RefSeq" id="WP_265143781.1">
    <property type="nucleotide sequence ID" value="NZ_JAPCHZ010000002.1"/>
</dbReference>
<gene>
    <name evidence="1" type="ORF">OK344_05185</name>
</gene>
<keyword evidence="2" id="KW-1185">Reference proteome</keyword>
<organism evidence="1 2">
    <name type="scientific">Kaistella yananensis</name>
    <dbReference type="NCBI Taxonomy" id="2989820"/>
    <lineage>
        <taxon>Bacteria</taxon>
        <taxon>Pseudomonadati</taxon>
        <taxon>Bacteroidota</taxon>
        <taxon>Flavobacteriia</taxon>
        <taxon>Flavobacteriales</taxon>
        <taxon>Weeksellaceae</taxon>
        <taxon>Chryseobacterium group</taxon>
        <taxon>Kaistella</taxon>
    </lineage>
</organism>
<sequence>MEKGQKLSIELYSEPHYTEVNISDNFSPEEKVFDVLAEHIADDYYSNYSQPRVSLTLLEKFEILCKTVREKIYESRENYNHYTKLSITSVDDKFVLDISEDNPQLFDKIKVLSNNFIHVVDSGKHGILNQQQDVILPLNYDKVYTAIEGYFAALKNNKYFIYDLEGKEVMGDLEKVGNNFNPFGADPEYIWLKKNGKWGLFDQNLAPILPFSLPYDSCEVINFYDEDIYIEVRKNGKTGLINGLLNITIIPLNPDIENIFFDRKTKIYVAYNKDFEILEVLPLTEIKDNEEDGISQS</sequence>
<evidence type="ECO:0000313" key="1">
    <source>
        <dbReference type="EMBL" id="MCW4451597.1"/>
    </source>
</evidence>
<dbReference type="EMBL" id="JAPCHZ010000002">
    <property type="protein sequence ID" value="MCW4451597.1"/>
    <property type="molecule type" value="Genomic_DNA"/>
</dbReference>
<reference evidence="1 2" key="1">
    <citation type="submission" date="2022-10" db="EMBL/GenBank/DDBJ databases">
        <title>Kaistella sp. BT-6-1-3.</title>
        <authorList>
            <person name="Ai J."/>
            <person name="Deng Z."/>
        </authorList>
    </citation>
    <scope>NUCLEOTIDE SEQUENCE [LARGE SCALE GENOMIC DNA]</scope>
    <source>
        <strain evidence="1 2">BT6-1-3</strain>
    </source>
</reference>
<accession>A0ABT3JLD8</accession>
<protein>
    <submittedName>
        <fullName evidence="1">WG repeat-containing protein</fullName>
    </submittedName>
</protein>
<comment type="caution">
    <text evidence="1">The sequence shown here is derived from an EMBL/GenBank/DDBJ whole genome shotgun (WGS) entry which is preliminary data.</text>
</comment>